<dbReference type="AlphaFoldDB" id="A0A177MZ03"/>
<evidence type="ECO:0000313" key="2">
    <source>
        <dbReference type="EMBL" id="OAI10634.1"/>
    </source>
</evidence>
<evidence type="ECO:0000313" key="3">
    <source>
        <dbReference type="Proteomes" id="UP000077857"/>
    </source>
</evidence>
<feature type="region of interest" description="Disordered" evidence="1">
    <location>
        <begin position="1019"/>
        <end position="1052"/>
    </location>
</feature>
<dbReference type="EMBL" id="LUUJ01000132">
    <property type="protein sequence ID" value="OAI10634.1"/>
    <property type="molecule type" value="Genomic_DNA"/>
</dbReference>
<sequence length="1259" mass="139452">MPFYAEVGVSAEIQSPLVVDHRLKQPIAEVLSPNTAAMEMVVVNPSRYAQLAQLPQSLLELLSGWLDQETRDRLAYDPEMIKQVITGVLQKLAELGQGEQNVNPNDPELVCHLIEEAFRAYLKDHPELSLAPTTIIKWAHPLGVLATDHVGYLSFDLTRLPSDVYEALVAALHARRLDPTVTTDTSIWLYVMGQEQTCFDALAQGGFANDAIVVKLELDIPDLPAEFNNLGILAMQNPNLTDWKLSPVSFAANPTALLGEDGCENIFPANVALQEYYFYQVVSLSDIDIKSLNIPDDATVKLGIVNEYRLAWYPLGHSLGQIQYTLPLAPGESVNLAVIDWTRKDVGERSEFTKETEQLQHNQQRDRTITETVQAAIKEHQNGSSFMWGSALSAGAAGTVGAAGLAAGLTGSLGGSSSDSHGSRDIAGSTVQKLSDNISQASAAMRELQSTVVVQTMSQEKEAIETRTVVNYNHSHSLTILYYEVLRHFRVVTEFVRHRPIVLVKIKDDLLNNPTEQDIHENRTALQSALIDQSLIDAFASLDRIRLRKETVKVTNPQSESLPAIETQPSPDKVVLREHKFIFFRFEMFSGGMIAQWDQKDHGGERIIVNAKIRGRYEVTDKPGDRVITKSFSYDFIDLNTDEGLTGWNQFRFPDACNKFYVTLPEDAIPIAWEDITAVEIGITPPNTYASFKHIKITGINEDGGNHVLVDENYDQGHLLIRDARSFLIPIIRPPKAESPKPPSRPIEEVQDEVKYNQLLSHIKYHKAHYSRAIYLNQNPVERANQLNEFKLKDKTTVLDKVENRPLEMVGDYVAYPCLNGKWSQTIKAEMEAAMKENSQSEPVPDERLVTLPTRGLFAEAKLGHCNASEEIDNTRFWKWDEHAIPHMAPDIAAIQAGQHQLKDMALQPTPFPQSMVNIVNPPAAPDPTGLAAAMNVLATPNIFRDMSGRAEVSDLLKKLSDNTISIADAANKAKELQNRFDENIDKQQKDYDLGQAQNDTELAKAWLDFKKAEANKVTPQEAQDAIKLSESEMKKGNKTSAEHQETSKNLQGNIKGAISPQKKEPATRSISFSFTYMKGKPMFGAHHIKLTDTASKKIYESKGNAIAGVSINESIITMNIDSSVKEVIINADSIVGPPIDYSALLNPEQIPKSPSKNITYHFSGQEVLFIDGINTITISGGSSVHEIEATSKQDLNEKISAKLSAKGSLKEVLDISPSIGKDRTSSSGSEEKIKYSVTFLDSSIGLDIKVASKPEPKK</sequence>
<accession>A0A177MZ03</accession>
<protein>
    <submittedName>
        <fullName evidence="2">Uncharacterized protein</fullName>
    </submittedName>
</protein>
<reference evidence="2 3" key="1">
    <citation type="submission" date="2016-03" db="EMBL/GenBank/DDBJ databases">
        <authorList>
            <person name="Ploux O."/>
        </authorList>
    </citation>
    <scope>NUCLEOTIDE SEQUENCE [LARGE SCALE GENOMIC DNA]</scope>
    <source>
        <strain evidence="2 3">R-45378</strain>
    </source>
</reference>
<comment type="caution">
    <text evidence="2">The sequence shown here is derived from an EMBL/GenBank/DDBJ whole genome shotgun (WGS) entry which is preliminary data.</text>
</comment>
<dbReference type="Proteomes" id="UP000077857">
    <property type="component" value="Unassembled WGS sequence"/>
</dbReference>
<name>A0A177MZ03_9GAMM</name>
<evidence type="ECO:0000256" key="1">
    <source>
        <dbReference type="SAM" id="MobiDB-lite"/>
    </source>
</evidence>
<proteinExistence type="predicted"/>
<organism evidence="2 3">
    <name type="scientific">Methylomonas koyamae</name>
    <dbReference type="NCBI Taxonomy" id="702114"/>
    <lineage>
        <taxon>Bacteria</taxon>
        <taxon>Pseudomonadati</taxon>
        <taxon>Pseudomonadota</taxon>
        <taxon>Gammaproteobacteria</taxon>
        <taxon>Methylococcales</taxon>
        <taxon>Methylococcaceae</taxon>
        <taxon>Methylomonas</taxon>
    </lineage>
</organism>
<feature type="compositionally biased region" description="Basic and acidic residues" evidence="1">
    <location>
        <begin position="1028"/>
        <end position="1047"/>
    </location>
</feature>
<gene>
    <name evidence="2" type="ORF">A1507_21575</name>
</gene>